<keyword evidence="3" id="KW-1185">Reference proteome</keyword>
<feature type="region of interest" description="Disordered" evidence="1">
    <location>
        <begin position="49"/>
        <end position="103"/>
    </location>
</feature>
<name>A0ABY5W803_9ACTN</name>
<accession>A0ABY5W803</accession>
<evidence type="ECO:0000313" key="2">
    <source>
        <dbReference type="EMBL" id="UWP85446.1"/>
    </source>
</evidence>
<feature type="compositionally biased region" description="Low complexity" evidence="1">
    <location>
        <begin position="49"/>
        <end position="68"/>
    </location>
</feature>
<reference evidence="2" key="1">
    <citation type="submission" date="2021-04" db="EMBL/GenBank/DDBJ databases">
        <authorList>
            <person name="Hartkoorn R.C."/>
            <person name="Beaudoing E."/>
            <person name="Hot D."/>
        </authorList>
    </citation>
    <scope>NUCLEOTIDE SEQUENCE</scope>
    <source>
        <strain evidence="2">NRRL B-16292</strain>
    </source>
</reference>
<protein>
    <submittedName>
        <fullName evidence="2">Uncharacterized protein</fullName>
    </submittedName>
</protein>
<sequence>MAAVVALVLVAVVLWVVRKDGAERPVALEPSPTHWVRLPEPVGLPSVAPSTAPSVAAAPPSAVPAKSSARPETTSIPRPVTPGPAVTTGRPSPGPPLPSATTRTAPYLSATATAFCRGGGGWGVTITGTLHNAPAGFDPHGWVSHDGSSYGYYISGDGSTRFSGTVPPDWGGQHTLSTASTTWQLEVYINGDLITGDSLRTSGTARNPC</sequence>
<gene>
    <name evidence="2" type="ORF">Dfulv_14880</name>
</gene>
<proteinExistence type="predicted"/>
<dbReference type="Proteomes" id="UP001059617">
    <property type="component" value="Chromosome"/>
</dbReference>
<evidence type="ECO:0000256" key="1">
    <source>
        <dbReference type="SAM" id="MobiDB-lite"/>
    </source>
</evidence>
<dbReference type="EMBL" id="CP073720">
    <property type="protein sequence ID" value="UWP85446.1"/>
    <property type="molecule type" value="Genomic_DNA"/>
</dbReference>
<reference evidence="2" key="2">
    <citation type="submission" date="2022-09" db="EMBL/GenBank/DDBJ databases">
        <title>Biosynthetic gene clusters of Dactylosporangioum fulvum.</title>
        <authorList>
            <person name="Caradec T."/>
        </authorList>
    </citation>
    <scope>NUCLEOTIDE SEQUENCE</scope>
    <source>
        <strain evidence="2">NRRL B-16292</strain>
    </source>
</reference>
<organism evidence="2 3">
    <name type="scientific">Dactylosporangium fulvum</name>
    <dbReference type="NCBI Taxonomy" id="53359"/>
    <lineage>
        <taxon>Bacteria</taxon>
        <taxon>Bacillati</taxon>
        <taxon>Actinomycetota</taxon>
        <taxon>Actinomycetes</taxon>
        <taxon>Micromonosporales</taxon>
        <taxon>Micromonosporaceae</taxon>
        <taxon>Dactylosporangium</taxon>
    </lineage>
</organism>
<evidence type="ECO:0000313" key="3">
    <source>
        <dbReference type="Proteomes" id="UP001059617"/>
    </source>
</evidence>